<dbReference type="eggNOG" id="arCOG12655">
    <property type="taxonomic scope" value="Archaea"/>
</dbReference>
<keyword evidence="2" id="KW-1185">Reference proteome</keyword>
<organism evidence="1 2">
    <name type="scientific">Methanococcus voltae (strain ATCC BAA-1334 / A3)</name>
    <dbReference type="NCBI Taxonomy" id="456320"/>
    <lineage>
        <taxon>Archaea</taxon>
        <taxon>Methanobacteriati</taxon>
        <taxon>Methanobacteriota</taxon>
        <taxon>Methanomada group</taxon>
        <taxon>Methanococci</taxon>
        <taxon>Methanococcales</taxon>
        <taxon>Methanococcaceae</taxon>
        <taxon>Methanococcus</taxon>
    </lineage>
</organism>
<protein>
    <submittedName>
        <fullName evidence="1">Uncharacterized protein</fullName>
    </submittedName>
</protein>
<name>D7DSS9_METV3</name>
<dbReference type="EMBL" id="CP002057">
    <property type="protein sequence ID" value="ADI36189.1"/>
    <property type="molecule type" value="Genomic_DNA"/>
</dbReference>
<dbReference type="HOGENOM" id="CLU_2056109_0_0_2"/>
<evidence type="ECO:0000313" key="1">
    <source>
        <dbReference type="EMBL" id="ADI36189.1"/>
    </source>
</evidence>
<gene>
    <name evidence="1" type="ordered locus">Mvol_0529</name>
</gene>
<dbReference type="STRING" id="456320.Mvol_0529"/>
<proteinExistence type="predicted"/>
<dbReference type="InParanoid" id="D7DSS9"/>
<reference evidence="1 2" key="1">
    <citation type="submission" date="2010-05" db="EMBL/GenBank/DDBJ databases">
        <title>Complete sequence of Methanococcus voltae A3.</title>
        <authorList>
            <consortium name="US DOE Joint Genome Institute"/>
            <person name="Lucas S."/>
            <person name="Copeland A."/>
            <person name="Lapidus A."/>
            <person name="Cheng J.-F."/>
            <person name="Bruce D."/>
            <person name="Goodwin L."/>
            <person name="Pitluck S."/>
            <person name="Lowry S."/>
            <person name="Clum A."/>
            <person name="Land M."/>
            <person name="Hauser L."/>
            <person name="Kyrpides N."/>
            <person name="Mikhailova N."/>
            <person name="Whitman W.B."/>
            <person name="Woyke T."/>
        </authorList>
    </citation>
    <scope>NUCLEOTIDE SEQUENCE [LARGE SCALE GENOMIC DNA]</scope>
    <source>
        <strain evidence="2">ATCC BAA-1334 / A3</strain>
    </source>
</reference>
<dbReference type="OrthoDB" id="61538at2157"/>
<dbReference type="KEGG" id="mvo:Mvol_0529"/>
<sequence length="135" mass="15630">MITIIKETFKTIQYTITFGINEGYFHENEKLMKNNISKEIGTILQKLLLETMKETEVYPSGVLKATNCIYNTEWGCPVGGEDTFTIIGSANPKFVNLELYKKAVIYFAELIKKEFKQTTITIEFKDVEMVYLFEE</sequence>
<accession>D7DSS9</accession>
<dbReference type="Proteomes" id="UP000007722">
    <property type="component" value="Chromosome"/>
</dbReference>
<dbReference type="AlphaFoldDB" id="D7DSS9"/>
<evidence type="ECO:0000313" key="2">
    <source>
        <dbReference type="Proteomes" id="UP000007722"/>
    </source>
</evidence>